<dbReference type="SMART" id="SM00670">
    <property type="entry name" value="PINc"/>
    <property type="match status" value="1"/>
</dbReference>
<name>A0ABY8PRF2_9BACT</name>
<dbReference type="SUPFAM" id="SSF49879">
    <property type="entry name" value="SMAD/FHA domain"/>
    <property type="match status" value="1"/>
</dbReference>
<dbReference type="InterPro" id="IPR008984">
    <property type="entry name" value="SMAD_FHA_dom_sf"/>
</dbReference>
<keyword evidence="3" id="KW-1185">Reference proteome</keyword>
<evidence type="ECO:0000259" key="1">
    <source>
        <dbReference type="PROSITE" id="PS50006"/>
    </source>
</evidence>
<dbReference type="RefSeq" id="WP_280999448.1">
    <property type="nucleotide sequence ID" value="NZ_CP069362.1"/>
</dbReference>
<accession>A0ABY8PRF2</accession>
<protein>
    <submittedName>
        <fullName evidence="2">FHA domain-containing protein</fullName>
    </submittedName>
</protein>
<evidence type="ECO:0000313" key="3">
    <source>
        <dbReference type="Proteomes" id="UP001232493"/>
    </source>
</evidence>
<reference evidence="2 3" key="1">
    <citation type="submission" date="2021-02" db="EMBL/GenBank/DDBJ databases">
        <title>Characterization of Marinitoga sp. nov. str. BP5-C20A.</title>
        <authorList>
            <person name="Erauso G."/>
            <person name="Postec A."/>
        </authorList>
    </citation>
    <scope>NUCLEOTIDE SEQUENCE [LARGE SCALE GENOMIC DNA]</scope>
    <source>
        <strain evidence="2 3">BP5-C20A</strain>
    </source>
</reference>
<dbReference type="Proteomes" id="UP001232493">
    <property type="component" value="Chromosome"/>
</dbReference>
<dbReference type="PROSITE" id="PS50006">
    <property type="entry name" value="FHA_DOMAIN"/>
    <property type="match status" value="1"/>
</dbReference>
<evidence type="ECO:0000313" key="2">
    <source>
        <dbReference type="EMBL" id="WGS65184.1"/>
    </source>
</evidence>
<sequence>MKYAEIFENLFDIEEENEDKLKLEFYLKNKIVLTKELKYDEAIIGRSVESDIDISEFDSKKSFSRKILRILRLEGKYYIEDISNNEVIFNKKIMTKDKRYELNNGDKIIINRMLGIKIIINNRESKGNDIPDEITIENKKIILDTNVLINDIGIIEKLISKKNRIIIPYEILEELDNLKRKKDLQHNISKIHKKLDKYTKNNMIEVKLGNVNNLPPELNMSKADNIILSVALEEKDCIFITSDKNLKLKARGLGIDVRDINEI</sequence>
<proteinExistence type="predicted"/>
<dbReference type="InterPro" id="IPR000253">
    <property type="entry name" value="FHA_dom"/>
</dbReference>
<dbReference type="Gene3D" id="3.40.50.1010">
    <property type="entry name" value="5'-nuclease"/>
    <property type="match status" value="1"/>
</dbReference>
<dbReference type="Pfam" id="PF00498">
    <property type="entry name" value="FHA"/>
    <property type="match status" value="1"/>
</dbReference>
<dbReference type="Gene3D" id="2.60.200.20">
    <property type="match status" value="1"/>
</dbReference>
<organism evidence="2 3">
    <name type="scientific">Marinitoga aeolica</name>
    <dbReference type="NCBI Taxonomy" id="2809031"/>
    <lineage>
        <taxon>Bacteria</taxon>
        <taxon>Thermotogati</taxon>
        <taxon>Thermotogota</taxon>
        <taxon>Thermotogae</taxon>
        <taxon>Petrotogales</taxon>
        <taxon>Petrotogaceae</taxon>
        <taxon>Marinitoga</taxon>
    </lineage>
</organism>
<dbReference type="Pfam" id="PF13638">
    <property type="entry name" value="PIN_4"/>
    <property type="match status" value="1"/>
</dbReference>
<feature type="domain" description="FHA" evidence="1">
    <location>
        <begin position="42"/>
        <end position="94"/>
    </location>
</feature>
<dbReference type="CDD" id="cd00060">
    <property type="entry name" value="FHA"/>
    <property type="match status" value="1"/>
</dbReference>
<dbReference type="SUPFAM" id="SSF88723">
    <property type="entry name" value="PIN domain-like"/>
    <property type="match status" value="1"/>
</dbReference>
<gene>
    <name evidence="2" type="ORF">JRV97_01105</name>
</gene>
<dbReference type="InterPro" id="IPR002716">
    <property type="entry name" value="PIN_dom"/>
</dbReference>
<dbReference type="EMBL" id="CP069362">
    <property type="protein sequence ID" value="WGS65184.1"/>
    <property type="molecule type" value="Genomic_DNA"/>
</dbReference>
<dbReference type="InterPro" id="IPR029060">
    <property type="entry name" value="PIN-like_dom_sf"/>
</dbReference>